<name>A0ABR8C8U4_9CYAN</name>
<dbReference type="EMBL" id="JACJQY010000004">
    <property type="protein sequence ID" value="MBD2315977.1"/>
    <property type="molecule type" value="Genomic_DNA"/>
</dbReference>
<evidence type="ECO:0000313" key="1">
    <source>
        <dbReference type="EMBL" id="MBD2315977.1"/>
    </source>
</evidence>
<gene>
    <name evidence="1" type="ORF">H6G05_03825</name>
</gene>
<dbReference type="RefSeq" id="WP_190576457.1">
    <property type="nucleotide sequence ID" value="NZ_CAWPQU010000034.1"/>
</dbReference>
<dbReference type="Proteomes" id="UP000618445">
    <property type="component" value="Unassembled WGS sequence"/>
</dbReference>
<proteinExistence type="predicted"/>
<protein>
    <submittedName>
        <fullName evidence="1">Uncharacterized protein</fullName>
    </submittedName>
</protein>
<reference evidence="1 2" key="1">
    <citation type="journal article" date="2020" name="ISME J.">
        <title>Comparative genomics reveals insights into cyanobacterial evolution and habitat adaptation.</title>
        <authorList>
            <person name="Chen M.Y."/>
            <person name="Teng W.K."/>
            <person name="Zhao L."/>
            <person name="Hu C.X."/>
            <person name="Zhou Y.K."/>
            <person name="Han B.P."/>
            <person name="Song L.R."/>
            <person name="Shu W.S."/>
        </authorList>
    </citation>
    <scope>NUCLEOTIDE SEQUENCE [LARGE SCALE GENOMIC DNA]</scope>
    <source>
        <strain evidence="1 2">FACHB-1050</strain>
    </source>
</reference>
<accession>A0ABR8C8U4</accession>
<evidence type="ECO:0000313" key="2">
    <source>
        <dbReference type="Proteomes" id="UP000618445"/>
    </source>
</evidence>
<sequence>MDEATLIRQYQDRIRIFLLLLCFSNEHEDPNFPERKKIFESEVRIQKLDFLLRNPDYFAYELLHYARENDSKRNEIKILIKEIFNSKEPELRRIEMEKFFFGAYEDIDDVIAFLKSIDFIDFTSQKDSELKTVSKKYYITNYALTKVNHYSIDKTSLKWYLDRCSHIHKYFGNLSGTQLKAMQYRIDEYRDTKYGEYIGGISERVVNKYFELFGEQLI</sequence>
<organism evidence="1 2">
    <name type="scientific">Phormidium tenue FACHB-1050</name>
    <dbReference type="NCBI Taxonomy" id="2692857"/>
    <lineage>
        <taxon>Bacteria</taxon>
        <taxon>Bacillati</taxon>
        <taxon>Cyanobacteriota</taxon>
        <taxon>Cyanophyceae</taxon>
        <taxon>Oscillatoriophycideae</taxon>
        <taxon>Oscillatoriales</taxon>
        <taxon>Oscillatoriaceae</taxon>
        <taxon>Phormidium</taxon>
    </lineage>
</organism>
<comment type="caution">
    <text evidence="1">The sequence shown here is derived from an EMBL/GenBank/DDBJ whole genome shotgun (WGS) entry which is preliminary data.</text>
</comment>
<keyword evidence="2" id="KW-1185">Reference proteome</keyword>